<evidence type="ECO:0000313" key="1">
    <source>
        <dbReference type="EMBL" id="KRM25364.1"/>
    </source>
</evidence>
<dbReference type="RefSeq" id="WP_056990084.1">
    <property type="nucleotide sequence ID" value="NZ_AZFW01000116.1"/>
</dbReference>
<sequence length="105" mass="12124">MSNETKRDVFEELLDAYDDAKSSDGNLHPTQELLDYDDRYDDALPDDLPVIPEDVSEWLTWCKRKHHSLKDALDGETRVSEDTFARAWLLGIWRVEETGEIGGKK</sequence>
<dbReference type="AlphaFoldDB" id="A0A0R1XA70"/>
<dbReference type="EMBL" id="AZFW01000116">
    <property type="protein sequence ID" value="KRM25364.1"/>
    <property type="molecule type" value="Genomic_DNA"/>
</dbReference>
<protein>
    <submittedName>
        <fullName evidence="1">Uncharacterized protein</fullName>
    </submittedName>
</protein>
<dbReference type="OrthoDB" id="9816340at2"/>
<evidence type="ECO:0000313" key="2">
    <source>
        <dbReference type="Proteomes" id="UP000050949"/>
    </source>
</evidence>
<dbReference type="PATRIC" id="fig|1122147.4.peg.1008"/>
<dbReference type="Proteomes" id="UP000050949">
    <property type="component" value="Unassembled WGS sequence"/>
</dbReference>
<reference evidence="1 2" key="1">
    <citation type="journal article" date="2015" name="Genome Announc.">
        <title>Expanding the biotechnology potential of lactobacilli through comparative genomics of 213 strains and associated genera.</title>
        <authorList>
            <person name="Sun Z."/>
            <person name="Harris H.M."/>
            <person name="McCann A."/>
            <person name="Guo C."/>
            <person name="Argimon S."/>
            <person name="Zhang W."/>
            <person name="Yang X."/>
            <person name="Jeffery I.B."/>
            <person name="Cooney J.C."/>
            <person name="Kagawa T.F."/>
            <person name="Liu W."/>
            <person name="Song Y."/>
            <person name="Salvetti E."/>
            <person name="Wrobel A."/>
            <person name="Rasinkangas P."/>
            <person name="Parkhill J."/>
            <person name="Rea M.C."/>
            <person name="O'Sullivan O."/>
            <person name="Ritari J."/>
            <person name="Douillard F.P."/>
            <person name="Paul Ross R."/>
            <person name="Yang R."/>
            <person name="Briner A.E."/>
            <person name="Felis G.E."/>
            <person name="de Vos W.M."/>
            <person name="Barrangou R."/>
            <person name="Klaenhammer T.R."/>
            <person name="Caufield P.W."/>
            <person name="Cui Y."/>
            <person name="Zhang H."/>
            <person name="O'Toole P.W."/>
        </authorList>
    </citation>
    <scope>NUCLEOTIDE SEQUENCE [LARGE SCALE GENOMIC DNA]</scope>
    <source>
        <strain evidence="1 2">DSM 16991</strain>
    </source>
</reference>
<accession>A0A0R1XA70</accession>
<organism evidence="1 2">
    <name type="scientific">Schleiferilactobacillus harbinensis DSM 16991</name>
    <dbReference type="NCBI Taxonomy" id="1122147"/>
    <lineage>
        <taxon>Bacteria</taxon>
        <taxon>Bacillati</taxon>
        <taxon>Bacillota</taxon>
        <taxon>Bacilli</taxon>
        <taxon>Lactobacillales</taxon>
        <taxon>Lactobacillaceae</taxon>
        <taxon>Schleiferilactobacillus</taxon>
    </lineage>
</organism>
<gene>
    <name evidence="1" type="ORF">FC91_GL000977</name>
</gene>
<name>A0A0R1XA70_9LACO</name>
<proteinExistence type="predicted"/>
<comment type="caution">
    <text evidence="1">The sequence shown here is derived from an EMBL/GenBank/DDBJ whole genome shotgun (WGS) entry which is preliminary data.</text>
</comment>